<name>A0A1B7HGB6_9ENTR</name>
<evidence type="ECO:0000313" key="3">
    <source>
        <dbReference type="EMBL" id="OAT14674.1"/>
    </source>
</evidence>
<dbReference type="Proteomes" id="UP000078286">
    <property type="component" value="Unassembled WGS sequence"/>
</dbReference>
<dbReference type="CDD" id="cd16431">
    <property type="entry name" value="IcmE"/>
    <property type="match status" value="1"/>
</dbReference>
<proteinExistence type="predicted"/>
<reference evidence="3 4" key="1">
    <citation type="submission" date="2016-04" db="EMBL/GenBank/DDBJ databases">
        <title>ATOL: Assembling a taxonomically balanced genome-scale reconstruction of the evolutionary history of the Enterobacteriaceae.</title>
        <authorList>
            <person name="Plunkett G.III."/>
            <person name="Neeno-Eckwall E.C."/>
            <person name="Glasner J.D."/>
            <person name="Perna N.T."/>
        </authorList>
    </citation>
    <scope>NUCLEOTIDE SEQUENCE [LARGE SCALE GENOMIC DNA]</scope>
    <source>
        <strain evidence="3 4">ATCC 51607</strain>
    </source>
</reference>
<sequence length="401" mass="41277">MDAEKDVGRDVKKTGLVIGGVAFAVIAGGFLLATWLSAPPEQASKISVDKAANGTGTVTPESPQYSKVLRANNEDGAKQAHEENASFIASVGTGGAREEPVMTPPPPPPPEPAQTVQQVNYVQQPGMDPDKKKALENLLTELMEQRKPATGQLASVAGGNATGQPGQAGGTETKGNVWSAWTDSLSPQTAAGPPGAPATVAVQVLIPAGSRPGGVIETAVDSDNTRSQVLARIPSGPYAGATLLANGVQLAGDGVAINFNRMEWQGDTWNVDVWAAMPDTLQSSVASDVNNRYATRIILPAIASGLGLAGQLYASANTQILSNGYDNIEARTGMPDAKAVAGTIVGGAAQQAGQVIASDAQRLPVKQVLVYRGQTVALLFMTAVKTSDNVTRAAATAPIQR</sequence>
<keyword evidence="2" id="KW-0812">Transmembrane</keyword>
<dbReference type="AlphaFoldDB" id="A0A1B7HGB6"/>
<evidence type="ECO:0000313" key="4">
    <source>
        <dbReference type="Proteomes" id="UP000078286"/>
    </source>
</evidence>
<dbReference type="RefSeq" id="WP_064556375.1">
    <property type="nucleotide sequence ID" value="NZ_LXEO01000070.1"/>
</dbReference>
<keyword evidence="2" id="KW-1133">Transmembrane helix</keyword>
<feature type="compositionally biased region" description="Pro residues" evidence="1">
    <location>
        <begin position="102"/>
        <end position="112"/>
    </location>
</feature>
<accession>A0A1B7HGB6</accession>
<keyword evidence="4" id="KW-1185">Reference proteome</keyword>
<keyword evidence="2" id="KW-0472">Membrane</keyword>
<gene>
    <name evidence="3" type="ORF">M979_4360</name>
</gene>
<feature type="region of interest" description="Disordered" evidence="1">
    <location>
        <begin position="93"/>
        <end position="114"/>
    </location>
</feature>
<dbReference type="NCBIfam" id="NF033884">
    <property type="entry name" value="conj_TraO_IncI1"/>
    <property type="match status" value="1"/>
</dbReference>
<feature type="transmembrane region" description="Helical" evidence="2">
    <location>
        <begin position="15"/>
        <end position="36"/>
    </location>
</feature>
<organism evidence="3 4">
    <name type="scientific">Buttiauxella noackiae ATCC 51607</name>
    <dbReference type="NCBI Taxonomy" id="1354255"/>
    <lineage>
        <taxon>Bacteria</taxon>
        <taxon>Pseudomonadati</taxon>
        <taxon>Pseudomonadota</taxon>
        <taxon>Gammaproteobacteria</taxon>
        <taxon>Enterobacterales</taxon>
        <taxon>Enterobacteriaceae</taxon>
        <taxon>Buttiauxella</taxon>
    </lineage>
</organism>
<evidence type="ECO:0000256" key="2">
    <source>
        <dbReference type="SAM" id="Phobius"/>
    </source>
</evidence>
<dbReference type="EMBL" id="LXEO01000070">
    <property type="protein sequence ID" value="OAT14674.1"/>
    <property type="molecule type" value="Genomic_DNA"/>
</dbReference>
<comment type="caution">
    <text evidence="3">The sequence shown here is derived from an EMBL/GenBank/DDBJ whole genome shotgun (WGS) entry which is preliminary data.</text>
</comment>
<dbReference type="PATRIC" id="fig|1354255.3.peg.4490"/>
<dbReference type="InterPro" id="IPR049855">
    <property type="entry name" value="DotG/IcmE-like_C"/>
</dbReference>
<evidence type="ECO:0000256" key="1">
    <source>
        <dbReference type="SAM" id="MobiDB-lite"/>
    </source>
</evidence>
<protein>
    <submittedName>
        <fullName evidence="3">TraO family conjugative transfer protein</fullName>
    </submittedName>
</protein>